<name>A0ABY7FM12_MYAAR</name>
<accession>A0ABY7FM12</accession>
<reference evidence="1" key="1">
    <citation type="submission" date="2022-11" db="EMBL/GenBank/DDBJ databases">
        <title>Centuries of genome instability and evolution in soft-shell clam transmissible cancer (bioRxiv).</title>
        <authorList>
            <person name="Hart S.F.M."/>
            <person name="Yonemitsu M.A."/>
            <person name="Giersch R.M."/>
            <person name="Beal B.F."/>
            <person name="Arriagada G."/>
            <person name="Davis B.W."/>
            <person name="Ostrander E.A."/>
            <person name="Goff S.P."/>
            <person name="Metzger M.J."/>
        </authorList>
    </citation>
    <scope>NUCLEOTIDE SEQUENCE</scope>
    <source>
        <strain evidence="1">MELC-2E11</strain>
        <tissue evidence="1">Siphon/mantle</tissue>
    </source>
</reference>
<dbReference type="Proteomes" id="UP001164746">
    <property type="component" value="Chromosome 12"/>
</dbReference>
<gene>
    <name evidence="1" type="ORF">MAR_015687</name>
</gene>
<sequence>MLLTDATNVTSSPDVMGYRKISPLVNRYQAVFSNGKATIRDQLDFDALAATINKTHIREETVDCHLRAWLGGVKEVDVWKWNTGENLQG</sequence>
<dbReference type="EMBL" id="CP111023">
    <property type="protein sequence ID" value="WAR21713.1"/>
    <property type="molecule type" value="Genomic_DNA"/>
</dbReference>
<protein>
    <submittedName>
        <fullName evidence="1">Uncharacterized protein</fullName>
    </submittedName>
</protein>
<proteinExistence type="predicted"/>
<evidence type="ECO:0000313" key="1">
    <source>
        <dbReference type="EMBL" id="WAR21713.1"/>
    </source>
</evidence>
<keyword evidence="2" id="KW-1185">Reference proteome</keyword>
<organism evidence="1 2">
    <name type="scientific">Mya arenaria</name>
    <name type="common">Soft-shell clam</name>
    <dbReference type="NCBI Taxonomy" id="6604"/>
    <lineage>
        <taxon>Eukaryota</taxon>
        <taxon>Metazoa</taxon>
        <taxon>Spiralia</taxon>
        <taxon>Lophotrochozoa</taxon>
        <taxon>Mollusca</taxon>
        <taxon>Bivalvia</taxon>
        <taxon>Autobranchia</taxon>
        <taxon>Heteroconchia</taxon>
        <taxon>Euheterodonta</taxon>
        <taxon>Imparidentia</taxon>
        <taxon>Neoheterodontei</taxon>
        <taxon>Myida</taxon>
        <taxon>Myoidea</taxon>
        <taxon>Myidae</taxon>
        <taxon>Mya</taxon>
    </lineage>
</organism>
<evidence type="ECO:0000313" key="2">
    <source>
        <dbReference type="Proteomes" id="UP001164746"/>
    </source>
</evidence>